<dbReference type="OrthoDB" id="9777694at2"/>
<organism evidence="1 2">
    <name type="scientific">Labilibaculum antarcticum</name>
    <dbReference type="NCBI Taxonomy" id="1717717"/>
    <lineage>
        <taxon>Bacteria</taxon>
        <taxon>Pseudomonadati</taxon>
        <taxon>Bacteroidota</taxon>
        <taxon>Bacteroidia</taxon>
        <taxon>Marinilabiliales</taxon>
        <taxon>Marinifilaceae</taxon>
        <taxon>Labilibaculum</taxon>
    </lineage>
</organism>
<protein>
    <submittedName>
        <fullName evidence="1">Uncharacterized protein</fullName>
    </submittedName>
</protein>
<dbReference type="Proteomes" id="UP000218267">
    <property type="component" value="Chromosome"/>
</dbReference>
<dbReference type="KEGG" id="mbas:ALGA_4134"/>
<dbReference type="AlphaFoldDB" id="A0A1Y1CPX9"/>
<gene>
    <name evidence="1" type="ORF">ALGA_4134</name>
</gene>
<accession>A0A1Y1CPX9</accession>
<dbReference type="EMBL" id="AP018042">
    <property type="protein sequence ID" value="BAX82425.1"/>
    <property type="molecule type" value="Genomic_DNA"/>
</dbReference>
<sequence>MESISIICKELYDLVWSKPKTQLSKIYSIPESILRKTCHENDIPLPANGYWSKQKVNWLDPLKDQSDDFLSEEYKVKFFQYLNKGNS</sequence>
<evidence type="ECO:0000313" key="2">
    <source>
        <dbReference type="Proteomes" id="UP000218267"/>
    </source>
</evidence>
<keyword evidence="2" id="KW-1185">Reference proteome</keyword>
<evidence type="ECO:0000313" key="1">
    <source>
        <dbReference type="EMBL" id="BAX82425.1"/>
    </source>
</evidence>
<proteinExistence type="predicted"/>
<name>A0A1Y1CPX9_9BACT</name>
<reference evidence="1 2" key="1">
    <citation type="journal article" date="2018" name="Mar. Genomics">
        <title>Complete genome sequence of Marinifilaceae bacterium strain SPP2, isolated from the Antarctic marine sediment.</title>
        <authorList>
            <person name="Watanabe M."/>
            <person name="Kojima H."/>
            <person name="Fukui M."/>
        </authorList>
    </citation>
    <scope>NUCLEOTIDE SEQUENCE [LARGE SCALE GENOMIC DNA]</scope>
    <source>
        <strain evidence="1 2">SPP2</strain>
    </source>
</reference>
<dbReference type="RefSeq" id="WP_096432726.1">
    <property type="nucleotide sequence ID" value="NZ_AP018042.1"/>
</dbReference>
<reference evidence="2" key="2">
    <citation type="journal article" date="2020" name="Antonie Van Leeuwenhoek">
        <title>Labilibaculum antarcticum sp. nov., a novel facultative anaerobic, psychrotorelant bacterium isolated from marine sediment of Antarctica.</title>
        <authorList>
            <person name="Watanabe M."/>
            <person name="Kojima H."/>
            <person name="Fukui M."/>
        </authorList>
    </citation>
    <scope>NUCLEOTIDE SEQUENCE [LARGE SCALE GENOMIC DNA]</scope>
    <source>
        <strain evidence="2">SPP2</strain>
    </source>
</reference>